<dbReference type="EMBL" id="CP000568">
    <property type="protein sequence ID" value="ABN52278.1"/>
    <property type="molecule type" value="Genomic_DNA"/>
</dbReference>
<accession>A3DE99</accession>
<dbReference type="GeneID" id="35804866"/>
<proteinExistence type="predicted"/>
<dbReference type="InterPro" id="IPR006059">
    <property type="entry name" value="SBP"/>
</dbReference>
<dbReference type="STRING" id="203119.Cthe_1046"/>
<dbReference type="HOGENOM" id="CLU_591752_0_0_9"/>
<dbReference type="SUPFAM" id="SSF53850">
    <property type="entry name" value="Periplasmic binding protein-like II"/>
    <property type="match status" value="1"/>
</dbReference>
<reference evidence="1 2" key="2">
    <citation type="journal article" date="2013" name="Biotechnol. Biofuels">
        <title>Global transcriptome analysis of Clostridium thermocellum ATCC 27405 during growth on dilute acid pretreated Populus and switchgrass.</title>
        <authorList>
            <person name="Wilson C.M."/>
            <person name="Rodriguez M.Jr."/>
            <person name="Johnson C.M."/>
            <person name="Martin S.L."/>
            <person name="Chu T.M."/>
            <person name="Wolfinger R.D."/>
            <person name="Hauser L.J."/>
            <person name="Land M.L."/>
            <person name="Klingeman D.M."/>
            <person name="Syed M.H."/>
            <person name="Ragauskas A.J."/>
            <person name="Tschaplinski T.J."/>
            <person name="Mielenz J.R."/>
            <person name="Brown S.D."/>
        </authorList>
    </citation>
    <scope>NUCLEOTIDE SEQUENCE [LARGE SCALE GENOMIC DNA]</scope>
    <source>
        <strain evidence="2">ATCC 27405 / DSM 1237 / JCM 9322 / NBRC 103400 / NCIMB 10682 / NRRL B-4536 / VPI 7372</strain>
    </source>
</reference>
<dbReference type="PANTHER" id="PTHR43649">
    <property type="entry name" value="ARABINOSE-BINDING PROTEIN-RELATED"/>
    <property type="match status" value="1"/>
</dbReference>
<dbReference type="InterPro" id="IPR050490">
    <property type="entry name" value="Bact_solute-bd_prot1"/>
</dbReference>
<sequence>MKNTAVKLLLVFPVLLAYIFFTGCSKKPAKAEENTQIQISSTPQQDFDLGGYTVRIAQWWDASPNDRSSIARHKAAEEKYNCKIEYITITWDQIVSKFTSSVLSGEPIADIVLFEMTRALPVLAESDLIIPVDDYFDFNDRKWPPIIRQIGRYKGKQYGFTNYCWTVTGIFYNKVLFDRLGLPDPYMLQENGDWTWEKFAEIAQMATRDEDGDGENDLWGLAIQGHNLYSPLILSNNANIINFDENGRAIYALDDPNAIEALQFFEDLHNKYKVVAPVEDPTDWYEAPRKFSEGNIAMFFGHGWDGQELKNTMKDDFGFVFFPKGPKASDYIVPVQQECKIYVMPKYAKHPREVAKVFEEISPFYNDNVGFESWINTFLDTDGEKNTARMMLEKGKVSLHQAYPTFDNLLFNKIAREIIIDNISVEDFVKKFKDEAQKAIDSEYER</sequence>
<dbReference type="Pfam" id="PF01547">
    <property type="entry name" value="SBP_bac_1"/>
    <property type="match status" value="1"/>
</dbReference>
<dbReference type="Proteomes" id="UP000002145">
    <property type="component" value="Chromosome"/>
</dbReference>
<dbReference type="AlphaFoldDB" id="A3DE99"/>
<reference evidence="2" key="1">
    <citation type="submission" date="2007-02" db="EMBL/GenBank/DDBJ databases">
        <title>Complete sequence of Clostridium thermocellum ATCC 27405.</title>
        <authorList>
            <consortium name="US DOE Joint Genome Institute"/>
            <person name="Copeland A."/>
            <person name="Lucas S."/>
            <person name="Lapidus A."/>
            <person name="Barry K."/>
            <person name="Detter J.C."/>
            <person name="Glavina del Rio T."/>
            <person name="Hammon N."/>
            <person name="Israni S."/>
            <person name="Dalin E."/>
            <person name="Tice H."/>
            <person name="Pitluck S."/>
            <person name="Chertkov O."/>
            <person name="Brettin T."/>
            <person name="Bruce D."/>
            <person name="Han C."/>
            <person name="Tapia R."/>
            <person name="Gilna P."/>
            <person name="Schmutz J."/>
            <person name="Larimer F."/>
            <person name="Land M."/>
            <person name="Hauser L."/>
            <person name="Kyrpides N."/>
            <person name="Mikhailova N."/>
            <person name="Wu J.H.D."/>
            <person name="Newcomb M."/>
            <person name="Richardson P."/>
        </authorList>
    </citation>
    <scope>NUCLEOTIDE SEQUENCE [LARGE SCALE GENOMIC DNA]</scope>
    <source>
        <strain evidence="2">ATCC 27405 / DSM 1237 / JCM 9322 / NBRC 103400 / NCIMB 10682 / NRRL B-4536 / VPI 7372</strain>
    </source>
</reference>
<dbReference type="KEGG" id="cth:Cthe_1046"/>
<dbReference type="PANTHER" id="PTHR43649:SF30">
    <property type="entry name" value="ABC TRANSPORTER SUBSTRATE-BINDING PROTEIN"/>
    <property type="match status" value="1"/>
</dbReference>
<evidence type="ECO:0000313" key="2">
    <source>
        <dbReference type="Proteomes" id="UP000002145"/>
    </source>
</evidence>
<protein>
    <submittedName>
        <fullName evidence="1">Extracellular solute-binding protein family 1</fullName>
    </submittedName>
</protein>
<name>A3DE99_ACET2</name>
<evidence type="ECO:0000313" key="1">
    <source>
        <dbReference type="EMBL" id="ABN52278.1"/>
    </source>
</evidence>
<dbReference type="Gene3D" id="3.40.190.10">
    <property type="entry name" value="Periplasmic binding protein-like II"/>
    <property type="match status" value="1"/>
</dbReference>
<organism evidence="1 2">
    <name type="scientific">Acetivibrio thermocellus (strain ATCC 27405 / DSM 1237 / JCM 9322 / NBRC 103400 / NCIMB 10682 / NRRL B-4536 / VPI 7372)</name>
    <name type="common">Clostridium thermocellum</name>
    <dbReference type="NCBI Taxonomy" id="203119"/>
    <lineage>
        <taxon>Bacteria</taxon>
        <taxon>Bacillati</taxon>
        <taxon>Bacillota</taxon>
        <taxon>Clostridia</taxon>
        <taxon>Eubacteriales</taxon>
        <taxon>Oscillospiraceae</taxon>
        <taxon>Acetivibrio</taxon>
    </lineage>
</organism>
<dbReference type="eggNOG" id="COG1653">
    <property type="taxonomic scope" value="Bacteria"/>
</dbReference>
<gene>
    <name evidence="1" type="ordered locus">Cthe_1046</name>
</gene>
<dbReference type="OrthoDB" id="383937at2"/>
<keyword evidence="2" id="KW-1185">Reference proteome</keyword>
<dbReference type="RefSeq" id="WP_011837956.1">
    <property type="nucleotide sequence ID" value="NC_009012.1"/>
</dbReference>
<dbReference type="PROSITE" id="PS51257">
    <property type="entry name" value="PROKAR_LIPOPROTEIN"/>
    <property type="match status" value="1"/>
</dbReference>